<keyword evidence="2" id="KW-1185">Reference proteome</keyword>
<evidence type="ECO:0000313" key="3">
    <source>
        <dbReference type="WBParaSite" id="PSAMB.scaffold7102size8230.g29602.t1"/>
    </source>
</evidence>
<accession>A0A914X7S4</accession>
<sequence>MSLKYSLEKISSTVSCIRENDPWGANPLMYLINGSMQNVLIDTGCGTGDLRSFVNEHLGECRRLTVINTHNHAEQTGANWRFSTTGKYGLAPEVNELCAGSADPYYTKLEDTSFAWQVKTYKITKWLHHEEVVRLDSEGENELLALHTPGTIS</sequence>
<dbReference type="Proteomes" id="UP000887566">
    <property type="component" value="Unplaced"/>
</dbReference>
<feature type="domain" description="Metallo-beta-lactamase" evidence="1">
    <location>
        <begin position="28"/>
        <end position="149"/>
    </location>
</feature>
<evidence type="ECO:0000313" key="2">
    <source>
        <dbReference type="Proteomes" id="UP000887566"/>
    </source>
</evidence>
<protein>
    <submittedName>
        <fullName evidence="3">Metallo-beta-lactamase domain-containing protein</fullName>
    </submittedName>
</protein>
<dbReference type="SUPFAM" id="SSF56281">
    <property type="entry name" value="Metallo-hydrolase/oxidoreductase"/>
    <property type="match status" value="1"/>
</dbReference>
<organism evidence="2 3">
    <name type="scientific">Plectus sambesii</name>
    <dbReference type="NCBI Taxonomy" id="2011161"/>
    <lineage>
        <taxon>Eukaryota</taxon>
        <taxon>Metazoa</taxon>
        <taxon>Ecdysozoa</taxon>
        <taxon>Nematoda</taxon>
        <taxon>Chromadorea</taxon>
        <taxon>Plectida</taxon>
        <taxon>Plectina</taxon>
        <taxon>Plectoidea</taxon>
        <taxon>Plectidae</taxon>
        <taxon>Plectus</taxon>
    </lineage>
</organism>
<dbReference type="InterPro" id="IPR036866">
    <property type="entry name" value="RibonucZ/Hydroxyglut_hydro"/>
</dbReference>
<dbReference type="AlphaFoldDB" id="A0A914X7S4"/>
<dbReference type="PANTHER" id="PTHR42951:SF4">
    <property type="entry name" value="ACYL-COENZYME A THIOESTERASE MBLAC2"/>
    <property type="match status" value="1"/>
</dbReference>
<dbReference type="Gene3D" id="3.60.15.10">
    <property type="entry name" value="Ribonuclease Z/Hydroxyacylglutathione hydrolase-like"/>
    <property type="match status" value="1"/>
</dbReference>
<evidence type="ECO:0000259" key="1">
    <source>
        <dbReference type="Pfam" id="PF00753"/>
    </source>
</evidence>
<proteinExistence type="predicted"/>
<name>A0A914X7S4_9BILA</name>
<dbReference type="InterPro" id="IPR050855">
    <property type="entry name" value="NDM-1-like"/>
</dbReference>
<reference evidence="3" key="1">
    <citation type="submission" date="2022-11" db="UniProtKB">
        <authorList>
            <consortium name="WormBaseParasite"/>
        </authorList>
    </citation>
    <scope>IDENTIFICATION</scope>
</reference>
<dbReference type="WBParaSite" id="PSAMB.scaffold7102size8230.g29602.t1">
    <property type="protein sequence ID" value="PSAMB.scaffold7102size8230.g29602.t1"/>
    <property type="gene ID" value="PSAMB.scaffold7102size8230.g29602"/>
</dbReference>
<dbReference type="PANTHER" id="PTHR42951">
    <property type="entry name" value="METALLO-BETA-LACTAMASE DOMAIN-CONTAINING"/>
    <property type="match status" value="1"/>
</dbReference>
<dbReference type="InterPro" id="IPR001279">
    <property type="entry name" value="Metallo-B-lactamas"/>
</dbReference>
<dbReference type="Pfam" id="PF00753">
    <property type="entry name" value="Lactamase_B"/>
    <property type="match status" value="1"/>
</dbReference>